<keyword evidence="1" id="KW-0472">Membrane</keyword>
<accession>A0A0F9RCP2</accession>
<evidence type="ECO:0000256" key="1">
    <source>
        <dbReference type="SAM" id="Phobius"/>
    </source>
</evidence>
<protein>
    <submittedName>
        <fullName evidence="2">Uncharacterized protein</fullName>
    </submittedName>
</protein>
<feature type="transmembrane region" description="Helical" evidence="1">
    <location>
        <begin position="12"/>
        <end position="35"/>
    </location>
</feature>
<dbReference type="EMBL" id="LAZR01001287">
    <property type="protein sequence ID" value="KKN47257.1"/>
    <property type="molecule type" value="Genomic_DNA"/>
</dbReference>
<organism evidence="2">
    <name type="scientific">marine sediment metagenome</name>
    <dbReference type="NCBI Taxonomy" id="412755"/>
    <lineage>
        <taxon>unclassified sequences</taxon>
        <taxon>metagenomes</taxon>
        <taxon>ecological metagenomes</taxon>
    </lineage>
</organism>
<evidence type="ECO:0000313" key="2">
    <source>
        <dbReference type="EMBL" id="KKN47257.1"/>
    </source>
</evidence>
<name>A0A0F9RCP2_9ZZZZ</name>
<reference evidence="2" key="1">
    <citation type="journal article" date="2015" name="Nature">
        <title>Complex archaea that bridge the gap between prokaryotes and eukaryotes.</title>
        <authorList>
            <person name="Spang A."/>
            <person name="Saw J.H."/>
            <person name="Jorgensen S.L."/>
            <person name="Zaremba-Niedzwiedzka K."/>
            <person name="Martijn J."/>
            <person name="Lind A.E."/>
            <person name="van Eijk R."/>
            <person name="Schleper C."/>
            <person name="Guy L."/>
            <person name="Ettema T.J."/>
        </authorList>
    </citation>
    <scope>NUCLEOTIDE SEQUENCE</scope>
</reference>
<proteinExistence type="predicted"/>
<comment type="caution">
    <text evidence="2">The sequence shown here is derived from an EMBL/GenBank/DDBJ whole genome shotgun (WGS) entry which is preliminary data.</text>
</comment>
<gene>
    <name evidence="2" type="ORF">LCGC14_0664780</name>
</gene>
<feature type="transmembrane region" description="Helical" evidence="1">
    <location>
        <begin position="60"/>
        <end position="80"/>
    </location>
</feature>
<dbReference type="AlphaFoldDB" id="A0A0F9RCP2"/>
<keyword evidence="1" id="KW-1133">Transmembrane helix</keyword>
<keyword evidence="1" id="KW-0812">Transmembrane</keyword>
<sequence length="86" mass="9413">MTKKKGRKVNGTKLILLAGFLTITTGLIFAIVFFLGETFGFLPTITLGTLPFGQSGDPTIFFIVGFMGSMFIGSIIIIYITMKRKI</sequence>